<evidence type="ECO:0000313" key="3">
    <source>
        <dbReference type="Proteomes" id="UP000234328"/>
    </source>
</evidence>
<dbReference type="EMBL" id="PDNV01000017">
    <property type="protein sequence ID" value="PLC52108.1"/>
    <property type="molecule type" value="Genomic_DNA"/>
</dbReference>
<comment type="caution">
    <text evidence="2">The sequence shown here is derived from an EMBL/GenBank/DDBJ whole genome shotgun (WGS) entry which is preliminary data.</text>
</comment>
<accession>A0A2N4UAT4</accession>
<dbReference type="Proteomes" id="UP000234328">
    <property type="component" value="Unassembled WGS sequence"/>
</dbReference>
<dbReference type="PANTHER" id="PTHR48207:SF4">
    <property type="entry name" value="BLL6097 PROTEIN"/>
    <property type="match status" value="1"/>
</dbReference>
<dbReference type="Pfam" id="PF02515">
    <property type="entry name" value="CoA_transf_3"/>
    <property type="match status" value="1"/>
</dbReference>
<dbReference type="SUPFAM" id="SSF89796">
    <property type="entry name" value="CoA-transferase family III (CaiB/BaiF)"/>
    <property type="match status" value="1"/>
</dbReference>
<dbReference type="Gene3D" id="3.40.50.10540">
    <property type="entry name" value="Crotonobetainyl-coa:carnitine coa-transferase, domain 1"/>
    <property type="match status" value="1"/>
</dbReference>
<dbReference type="PANTHER" id="PTHR48207">
    <property type="entry name" value="SUCCINATE--HYDROXYMETHYLGLUTARATE COA-TRANSFERASE"/>
    <property type="match status" value="1"/>
</dbReference>
<evidence type="ECO:0000313" key="2">
    <source>
        <dbReference type="EMBL" id="PLC52108.1"/>
    </source>
</evidence>
<dbReference type="InterPro" id="IPR044855">
    <property type="entry name" value="CoA-Trfase_III_dom3_sf"/>
</dbReference>
<gene>
    <name evidence="2" type="ORF">CR155_20050</name>
</gene>
<keyword evidence="3" id="KW-1185">Reference proteome</keyword>
<protein>
    <submittedName>
        <fullName evidence="2">LysR family transcriptional regulator</fullName>
    </submittedName>
</protein>
<evidence type="ECO:0000256" key="1">
    <source>
        <dbReference type="ARBA" id="ARBA00022679"/>
    </source>
</evidence>
<dbReference type="Gene3D" id="3.30.1540.10">
    <property type="entry name" value="formyl-coa transferase, domain 3"/>
    <property type="match status" value="1"/>
</dbReference>
<dbReference type="AlphaFoldDB" id="A0A2N4UAT4"/>
<dbReference type="InterPro" id="IPR003673">
    <property type="entry name" value="CoA-Trfase_fam_III"/>
</dbReference>
<organism evidence="2 3">
    <name type="scientific">Pollutimonas nitritireducens</name>
    <dbReference type="NCBI Taxonomy" id="2045209"/>
    <lineage>
        <taxon>Bacteria</taxon>
        <taxon>Pseudomonadati</taxon>
        <taxon>Pseudomonadota</taxon>
        <taxon>Betaproteobacteria</taxon>
        <taxon>Burkholderiales</taxon>
        <taxon>Alcaligenaceae</taxon>
        <taxon>Pollutimonas</taxon>
    </lineage>
</organism>
<dbReference type="InterPro" id="IPR050483">
    <property type="entry name" value="CoA-transferase_III_domain"/>
</dbReference>
<reference evidence="2 3" key="1">
    <citation type="submission" date="2017-10" db="EMBL/GenBank/DDBJ databases">
        <title>Two draft genome sequences of Pusillimonas sp. strains isolated from a nitrate- and radionuclide-contaminated groundwater in Russia.</title>
        <authorList>
            <person name="Grouzdev D.S."/>
            <person name="Tourova T.P."/>
            <person name="Goeva M.A."/>
            <person name="Babich T.L."/>
            <person name="Sokolova D.S."/>
            <person name="Abdullin R."/>
            <person name="Poltaraus A.B."/>
            <person name="Toshchakov S.V."/>
            <person name="Nazina T.N."/>
        </authorList>
    </citation>
    <scope>NUCLEOTIDE SEQUENCE [LARGE SCALE GENOMIC DNA]</scope>
    <source>
        <strain evidence="2 3">JR1/69-2-13</strain>
    </source>
</reference>
<keyword evidence="1" id="KW-0808">Transferase</keyword>
<dbReference type="RefSeq" id="WP_102071819.1">
    <property type="nucleotide sequence ID" value="NZ_PDNV01000017.1"/>
</dbReference>
<dbReference type="OrthoDB" id="5294844at2"/>
<dbReference type="GO" id="GO:0008410">
    <property type="term" value="F:CoA-transferase activity"/>
    <property type="evidence" value="ECO:0007669"/>
    <property type="project" value="TreeGrafter"/>
</dbReference>
<dbReference type="InterPro" id="IPR023606">
    <property type="entry name" value="CoA-Trfase_III_dom_1_sf"/>
</dbReference>
<proteinExistence type="predicted"/>
<name>A0A2N4UAT4_9BURK</name>
<sequence length="399" mass="42730">MSQDLPFSGLRILDISQGIAGPYCTQILWQQGAHVVKVEPPEGDWGRNVGVVREGHSALSISYNAGKQGLCLDARTPAGKDLLRRLALQADVVVQNFRPGVAERLGVGYANLAEQKPDLVYVSISGYGADGPYAQAPASDSVMQADTGLMFANQDVDRQPRRIGMLLADISTALYAAQQLAAALYRRLKTGRGTHLEISLFEACAALQINNMAACSLAGGPPSAAVSAPNGVFATADGQLSVLVLNDAQFARLCRALDRPDWLDDARFRNNKARMAARDFLHSEIAIQMAQAPSVVWEKRLQEHDVLHAPVRDYASVAAHPQTTHLGMLQSLQQPRIGELQLPGIPGAAGRRRMLAAPDIGEHTKQILQEAGLDFAEIAALLDTGVVKQFDGTSSGVSA</sequence>